<dbReference type="OrthoDB" id="30086at10239"/>
<feature type="transmembrane region" description="Helical" evidence="1">
    <location>
        <begin position="20"/>
        <end position="45"/>
    </location>
</feature>
<reference evidence="3 5" key="1">
    <citation type="submission" date="2016-05" db="EMBL/GenBank/DDBJ databases">
        <title>The analysis of a fowlpox virus genome sequence.</title>
        <authorList>
            <person name="Zhao Y."/>
            <person name="Liu S."/>
        </authorList>
    </citation>
    <scope>NUCLEOTIDE SEQUENCE [LARGE SCALE GENOMIC DNA]</scope>
    <source>
        <strain evidence="3 5">NX10</strain>
    </source>
</reference>
<dbReference type="InterPro" id="IPR013098">
    <property type="entry name" value="Ig_I-set"/>
</dbReference>
<dbReference type="Proteomes" id="UP000515929">
    <property type="component" value="Segment"/>
</dbReference>
<accession>A0A3G2VRQ0</accession>
<evidence type="ECO:0000259" key="2">
    <source>
        <dbReference type="PROSITE" id="PS50835"/>
    </source>
</evidence>
<evidence type="ECO:0000313" key="5">
    <source>
        <dbReference type="Proteomes" id="UP000515929"/>
    </source>
</evidence>
<dbReference type="RefSeq" id="NP_039088.1">
    <property type="nucleotide sequence ID" value="NC_002188.1"/>
</dbReference>
<evidence type="ECO:0000313" key="4">
    <source>
        <dbReference type="EMBL" id="QRM13665.1"/>
    </source>
</evidence>
<keyword evidence="1" id="KW-0472">Membrane</keyword>
<sequence>MLYRLYFTYYNDGHKKQLMLIVFLSFINLLQSFVLVNTPSVYIIVPRNSSINLTCDFTDDKGYGIDAVRVTWTRSDKRIEEEIETTWNETSQVGETVLHVPSVSEEEEKFRCLVYVNLSVDYKNIKIQTIDITQKVNLDSVLEIIPPSKQVDICDGPPLKLNCSFKFPNWCLKHQVKVEWWEYNNDTLAWKKHVDGISWVATKGGGTGWLNISNPGVETTFLCVVTCGYIGNSGVRVSVPVPVHKGQKIQPRHSQYPAVKGMSVILVCNIDDSSYSESGWWFNGTNIDKGNKYTLSNKQKSMELVIGNVGDEDKGNYTCWVAKDGSWDAASVNVYITEEDIDGST</sequence>
<dbReference type="Proteomes" id="UP000627101">
    <property type="component" value="Segment"/>
</dbReference>
<dbReference type="Pfam" id="PF07679">
    <property type="entry name" value="I-set"/>
    <property type="match status" value="1"/>
</dbReference>
<dbReference type="PROSITE" id="PS50835">
    <property type="entry name" value="IG_LIKE"/>
    <property type="match status" value="2"/>
</dbReference>
<evidence type="ECO:0000313" key="3">
    <source>
        <dbReference type="EMBL" id="ART91558.1"/>
    </source>
</evidence>
<dbReference type="InterPro" id="IPR013783">
    <property type="entry name" value="Ig-like_fold"/>
</dbReference>
<dbReference type="InterPro" id="IPR003599">
    <property type="entry name" value="Ig_sub"/>
</dbReference>
<dbReference type="SUPFAM" id="SSF48726">
    <property type="entry name" value="Immunoglobulin"/>
    <property type="match status" value="2"/>
</dbReference>
<keyword evidence="1" id="KW-0812">Transmembrane</keyword>
<dbReference type="SMART" id="SM00409">
    <property type="entry name" value="IG"/>
    <property type="match status" value="3"/>
</dbReference>
<keyword evidence="1" id="KW-1133">Transmembrane helix</keyword>
<dbReference type="InterPro" id="IPR036179">
    <property type="entry name" value="Ig-like_dom_sf"/>
</dbReference>
<dbReference type="EMBL" id="MW142017">
    <property type="protein sequence ID" value="QRM13665.1"/>
    <property type="molecule type" value="Genomic_DNA"/>
</dbReference>
<dbReference type="InterPro" id="IPR007110">
    <property type="entry name" value="Ig-like_dom"/>
</dbReference>
<feature type="domain" description="Ig-like" evidence="2">
    <location>
        <begin position="251"/>
        <end position="333"/>
    </location>
</feature>
<organismHost>
    <name type="scientific">Vertebrata</name>
    <name type="common">vertebrates</name>
    <dbReference type="NCBI Taxonomy" id="7742"/>
</organismHost>
<dbReference type="KEGG" id="vg:1486673"/>
<feature type="domain" description="Ig-like" evidence="2">
    <location>
        <begin position="39"/>
        <end position="114"/>
    </location>
</feature>
<gene>
    <name evidence="3" type="primary">ORF125</name>
</gene>
<evidence type="ECO:0000256" key="1">
    <source>
        <dbReference type="SAM" id="Phobius"/>
    </source>
</evidence>
<dbReference type="EMBL" id="KX196452">
    <property type="protein sequence ID" value="ART91558.1"/>
    <property type="molecule type" value="Genomic_DNA"/>
</dbReference>
<dbReference type="Gene3D" id="2.60.40.10">
    <property type="entry name" value="Immunoglobulins"/>
    <property type="match status" value="2"/>
</dbReference>
<protein>
    <submittedName>
        <fullName evidence="3 4">V-type Ig domain</fullName>
    </submittedName>
</protein>
<reference evidence="4" key="2">
    <citation type="journal article" date="2021" name="Arch. Virol.">
        <title>Characterisation of an Australian fowlpox virus carrying a near-full-length provirus of reticuloendotheliosis virus.</title>
        <authorList>
            <person name="Sarker S."/>
            <person name="Athukorala A."/>
            <person name="Bowden T.R."/>
            <person name="Boyle D.B."/>
        </authorList>
    </citation>
    <scope>NUCLEOTIDE SEQUENCE</scope>
    <source>
        <strain evidence="4">FWPV-S</strain>
    </source>
</reference>
<organism evidence="3 5">
    <name type="scientific">Fowlpox virus</name>
    <name type="common">FPV</name>
    <dbReference type="NCBI Taxonomy" id="10261"/>
    <lineage>
        <taxon>Viruses</taxon>
        <taxon>Varidnaviria</taxon>
        <taxon>Bamfordvirae</taxon>
        <taxon>Nucleocytoviricota</taxon>
        <taxon>Pokkesviricetes</taxon>
        <taxon>Chitovirales</taxon>
        <taxon>Poxviridae</taxon>
        <taxon>Chordopoxvirinae</taxon>
        <taxon>Avipoxvirus</taxon>
        <taxon>Avipoxvirus fowlpox</taxon>
    </lineage>
</organism>
<name>A0A3G2VRQ0_FOWPV</name>
<proteinExistence type="predicted"/>